<dbReference type="Gene3D" id="1.20.1600.10">
    <property type="entry name" value="Outer membrane efflux proteins (OEP)"/>
    <property type="match status" value="1"/>
</dbReference>
<dbReference type="SUPFAM" id="SSF56954">
    <property type="entry name" value="Outer membrane efflux proteins (OEP)"/>
    <property type="match status" value="1"/>
</dbReference>
<comment type="subcellular location">
    <subcellularLocation>
        <location evidence="1">Cell outer membrane</location>
    </subcellularLocation>
</comment>
<evidence type="ECO:0000256" key="3">
    <source>
        <dbReference type="ARBA" id="ARBA00022448"/>
    </source>
</evidence>
<keyword evidence="7" id="KW-0998">Cell outer membrane</keyword>
<keyword evidence="3" id="KW-0813">Transport</keyword>
<sequence length="455" mass="51554">MLRKFLIYSTFLLGPVTLSAQDQSEQFALPDTLTLKESIQIGLKNNRDFKKAVLDEESAMYQRNEIRGAGLPQLSAYGQYNNFIDVFPQAVPGGIFGGDPGDIEVISLGVPQSLKAGLELNQLIFSNSYLIGLKAAKTGEEFYRLLAQQSEEDVIHEISMNYLATIQAELQKENLLANIDQLQSLEKILQAQYENDLARKVDLNRVKVNLTSIKSELENLEISIYQREGYLKLVMGIPVDTPINLDRSIADMNQKVQDFKIQDFNIFDRKDIQILGVQEQLYEYEYKNIKAEHQPSLVGFADFNKNAFSQDFDFISQNKVWYQGFLIGLKLQIPIFDGFTTKNKAAQSKVRASQLQLDRLQAEDAASLEYQNAINKYYSSLSTLESLQDNLALAEDVLDETTLLYKEGLSPLTDLLDAETTQRQAQTNYNNQIIQVRIAQLEILNSTGKIKNLIQ</sequence>
<dbReference type="EMBL" id="CP110226">
    <property type="protein sequence ID" value="UZD23360.1"/>
    <property type="molecule type" value="Genomic_DNA"/>
</dbReference>
<evidence type="ECO:0000256" key="4">
    <source>
        <dbReference type="ARBA" id="ARBA00022452"/>
    </source>
</evidence>
<dbReference type="Pfam" id="PF02321">
    <property type="entry name" value="OEP"/>
    <property type="match status" value="1"/>
</dbReference>
<proteinExistence type="inferred from homology"/>
<dbReference type="InterPro" id="IPR051906">
    <property type="entry name" value="TolC-like"/>
</dbReference>
<dbReference type="Proteomes" id="UP001163156">
    <property type="component" value="Chromosome"/>
</dbReference>
<comment type="similarity">
    <text evidence="2">Belongs to the outer membrane factor (OMF) (TC 1.B.17) family.</text>
</comment>
<evidence type="ECO:0000313" key="11">
    <source>
        <dbReference type="Proteomes" id="UP001163156"/>
    </source>
</evidence>
<evidence type="ECO:0000256" key="5">
    <source>
        <dbReference type="ARBA" id="ARBA00022692"/>
    </source>
</evidence>
<feature type="chain" id="PRO_5046093879" evidence="9">
    <location>
        <begin position="21"/>
        <end position="455"/>
    </location>
</feature>
<reference evidence="10" key="1">
    <citation type="submission" date="2022-10" db="EMBL/GenBank/DDBJ databases">
        <title>Algoriphagus sp. a novel bacteria isolate from halophytes salicornia europaea.</title>
        <authorList>
            <person name="Peng Y."/>
            <person name="Jiang L."/>
            <person name="Lee J."/>
        </authorList>
    </citation>
    <scope>NUCLEOTIDE SEQUENCE</scope>
    <source>
        <strain evidence="10">TR-M5</strain>
    </source>
</reference>
<organism evidence="10 11">
    <name type="scientific">Algoriphagus halophytocola</name>
    <dbReference type="NCBI Taxonomy" id="2991499"/>
    <lineage>
        <taxon>Bacteria</taxon>
        <taxon>Pseudomonadati</taxon>
        <taxon>Bacteroidota</taxon>
        <taxon>Cytophagia</taxon>
        <taxon>Cytophagales</taxon>
        <taxon>Cyclobacteriaceae</taxon>
        <taxon>Algoriphagus</taxon>
    </lineage>
</organism>
<dbReference type="PANTHER" id="PTHR30026">
    <property type="entry name" value="OUTER MEMBRANE PROTEIN TOLC"/>
    <property type="match status" value="1"/>
</dbReference>
<gene>
    <name evidence="10" type="ORF">OM944_02480</name>
</gene>
<keyword evidence="8" id="KW-0175">Coiled coil</keyword>
<evidence type="ECO:0000256" key="7">
    <source>
        <dbReference type="ARBA" id="ARBA00023237"/>
    </source>
</evidence>
<evidence type="ECO:0000313" key="10">
    <source>
        <dbReference type="EMBL" id="UZD23360.1"/>
    </source>
</evidence>
<keyword evidence="6" id="KW-0472">Membrane</keyword>
<evidence type="ECO:0000256" key="1">
    <source>
        <dbReference type="ARBA" id="ARBA00004442"/>
    </source>
</evidence>
<accession>A0ABY6MHU6</accession>
<feature type="coiled-coil region" evidence="8">
    <location>
        <begin position="343"/>
        <end position="404"/>
    </location>
</feature>
<keyword evidence="4" id="KW-1134">Transmembrane beta strand</keyword>
<keyword evidence="9" id="KW-0732">Signal</keyword>
<keyword evidence="5" id="KW-0812">Transmembrane</keyword>
<evidence type="ECO:0000256" key="2">
    <source>
        <dbReference type="ARBA" id="ARBA00007613"/>
    </source>
</evidence>
<protein>
    <submittedName>
        <fullName evidence="10">TolC family protein</fullName>
    </submittedName>
</protein>
<dbReference type="InterPro" id="IPR003423">
    <property type="entry name" value="OMP_efflux"/>
</dbReference>
<dbReference type="PANTHER" id="PTHR30026:SF20">
    <property type="entry name" value="OUTER MEMBRANE PROTEIN TOLC"/>
    <property type="match status" value="1"/>
</dbReference>
<evidence type="ECO:0000256" key="8">
    <source>
        <dbReference type="SAM" id="Coils"/>
    </source>
</evidence>
<feature type="coiled-coil region" evidence="8">
    <location>
        <begin position="165"/>
        <end position="223"/>
    </location>
</feature>
<evidence type="ECO:0000256" key="6">
    <source>
        <dbReference type="ARBA" id="ARBA00023136"/>
    </source>
</evidence>
<dbReference type="RefSeq" id="WP_264809898.1">
    <property type="nucleotide sequence ID" value="NZ_CP110226.1"/>
</dbReference>
<evidence type="ECO:0000256" key="9">
    <source>
        <dbReference type="SAM" id="SignalP"/>
    </source>
</evidence>
<name>A0ABY6MHU6_9BACT</name>
<feature type="signal peptide" evidence="9">
    <location>
        <begin position="1"/>
        <end position="20"/>
    </location>
</feature>
<keyword evidence="11" id="KW-1185">Reference proteome</keyword>